<evidence type="ECO:0000313" key="2">
    <source>
        <dbReference type="EMBL" id="OXS41821.1"/>
    </source>
</evidence>
<comment type="caution">
    <text evidence="2">The sequence shown here is derived from an EMBL/GenBank/DDBJ whole genome shotgun (WGS) entry which is preliminary data.</text>
</comment>
<proteinExistence type="predicted"/>
<protein>
    <submittedName>
        <fullName evidence="2">AbrB family transcriptional regulator</fullName>
    </submittedName>
</protein>
<dbReference type="InterPro" id="IPR037914">
    <property type="entry name" value="SpoVT-AbrB_sf"/>
</dbReference>
<dbReference type="SUPFAM" id="SSF89447">
    <property type="entry name" value="AbrB/MazE/MraZ-like"/>
    <property type="match status" value="1"/>
</dbReference>
<dbReference type="NCBIfam" id="TIGR01439">
    <property type="entry name" value="lp_hng_hel_AbrB"/>
    <property type="match status" value="1"/>
</dbReference>
<gene>
    <name evidence="2" type="ORF">AYP69_01685</name>
</gene>
<evidence type="ECO:0000313" key="3">
    <source>
        <dbReference type="Proteomes" id="UP000215261"/>
    </source>
</evidence>
<dbReference type="Gene3D" id="2.10.260.10">
    <property type="match status" value="1"/>
</dbReference>
<dbReference type="AlphaFoldDB" id="A0A231PSR1"/>
<dbReference type="Pfam" id="PF04014">
    <property type="entry name" value="MazE_antitoxin"/>
    <property type="match status" value="1"/>
</dbReference>
<sequence>MDNTLMGKISQKSQVVIPSAIRKALGLTKGTEVYFEVKDNEIRIKKRLTVLDWSDLIKQYPVEDVDIDENGHYDSKKSPDFHDWMVNG</sequence>
<dbReference type="Proteomes" id="UP000215261">
    <property type="component" value="Unassembled WGS sequence"/>
</dbReference>
<evidence type="ECO:0000259" key="1">
    <source>
        <dbReference type="SMART" id="SM00966"/>
    </source>
</evidence>
<organism evidence="2 3">
    <name type="scientific">Ligilactobacillus agilis</name>
    <dbReference type="NCBI Taxonomy" id="1601"/>
    <lineage>
        <taxon>Bacteria</taxon>
        <taxon>Bacillati</taxon>
        <taxon>Bacillota</taxon>
        <taxon>Bacilli</taxon>
        <taxon>Lactobacillales</taxon>
        <taxon>Lactobacillaceae</taxon>
        <taxon>Ligilactobacillus</taxon>
    </lineage>
</organism>
<feature type="domain" description="SpoVT-AbrB" evidence="1">
    <location>
        <begin position="7"/>
        <end position="52"/>
    </location>
</feature>
<dbReference type="GO" id="GO:0003677">
    <property type="term" value="F:DNA binding"/>
    <property type="evidence" value="ECO:0007669"/>
    <property type="project" value="InterPro"/>
</dbReference>
<accession>A0A231PSR1</accession>
<dbReference type="SMART" id="SM00966">
    <property type="entry name" value="SpoVT_AbrB"/>
    <property type="match status" value="1"/>
</dbReference>
<dbReference type="RefSeq" id="WP_094051123.1">
    <property type="nucleotide sequence ID" value="NZ_LUGE01000039.1"/>
</dbReference>
<name>A0A231PSR1_9LACO</name>
<reference evidence="2 3" key="1">
    <citation type="submission" date="2016-03" db="EMBL/GenBank/DDBJ databases">
        <title>Sequencing of Lactobacillus Species from Commercial Turkeys.</title>
        <authorList>
            <person name="Johnson T.J."/>
            <person name="Youmans B.P."/>
            <person name="Case K.A."/>
        </authorList>
    </citation>
    <scope>NUCLEOTIDE SEQUENCE [LARGE SCALE GENOMIC DNA]</scope>
    <source>
        <strain evidence="2 3">UMNLA1</strain>
    </source>
</reference>
<dbReference type="InterPro" id="IPR007159">
    <property type="entry name" value="SpoVT-AbrB_dom"/>
</dbReference>
<dbReference type="EMBL" id="LUGO01000024">
    <property type="protein sequence ID" value="OXS41821.1"/>
    <property type="molecule type" value="Genomic_DNA"/>
</dbReference>